<keyword evidence="2" id="KW-0808">Transferase</keyword>
<evidence type="ECO:0000256" key="5">
    <source>
        <dbReference type="ARBA" id="ARBA00022771"/>
    </source>
</evidence>
<dbReference type="Proteomes" id="UP000692954">
    <property type="component" value="Unassembled WGS sequence"/>
</dbReference>
<evidence type="ECO:0000256" key="10">
    <source>
        <dbReference type="SAM" id="MobiDB-lite"/>
    </source>
</evidence>
<evidence type="ECO:0000256" key="7">
    <source>
        <dbReference type="ARBA" id="ARBA00022833"/>
    </source>
</evidence>
<comment type="caution">
    <text evidence="13">The sequence shown here is derived from an EMBL/GenBank/DDBJ whole genome shotgun (WGS) entry which is preliminary data.</text>
</comment>
<keyword evidence="8 11" id="KW-1133">Transmembrane helix</keyword>
<dbReference type="GO" id="GO:0016740">
    <property type="term" value="F:transferase activity"/>
    <property type="evidence" value="ECO:0007669"/>
    <property type="project" value="UniProtKB-KW"/>
</dbReference>
<keyword evidence="5" id="KW-0863">Zinc-finger</keyword>
<evidence type="ECO:0000256" key="3">
    <source>
        <dbReference type="ARBA" id="ARBA00022692"/>
    </source>
</evidence>
<keyword evidence="6" id="KW-0833">Ubl conjugation pathway</keyword>
<evidence type="ECO:0000256" key="4">
    <source>
        <dbReference type="ARBA" id="ARBA00022723"/>
    </source>
</evidence>
<dbReference type="PROSITE" id="PS51292">
    <property type="entry name" value="ZF_RING_CH"/>
    <property type="match status" value="1"/>
</dbReference>
<keyword evidence="3 11" id="KW-0812">Transmembrane</keyword>
<dbReference type="GO" id="GO:0016020">
    <property type="term" value="C:membrane"/>
    <property type="evidence" value="ECO:0007669"/>
    <property type="project" value="UniProtKB-SubCell"/>
</dbReference>
<organism evidence="13 14">
    <name type="scientific">Paramecium sonneborni</name>
    <dbReference type="NCBI Taxonomy" id="65129"/>
    <lineage>
        <taxon>Eukaryota</taxon>
        <taxon>Sar</taxon>
        <taxon>Alveolata</taxon>
        <taxon>Ciliophora</taxon>
        <taxon>Intramacronucleata</taxon>
        <taxon>Oligohymenophorea</taxon>
        <taxon>Peniculida</taxon>
        <taxon>Parameciidae</taxon>
        <taxon>Paramecium</taxon>
    </lineage>
</organism>
<feature type="transmembrane region" description="Helical" evidence="11">
    <location>
        <begin position="260"/>
        <end position="279"/>
    </location>
</feature>
<keyword evidence="14" id="KW-1185">Reference proteome</keyword>
<evidence type="ECO:0000313" key="14">
    <source>
        <dbReference type="Proteomes" id="UP000692954"/>
    </source>
</evidence>
<feature type="domain" description="RING-CH-type" evidence="12">
    <location>
        <begin position="137"/>
        <end position="206"/>
    </location>
</feature>
<evidence type="ECO:0000256" key="6">
    <source>
        <dbReference type="ARBA" id="ARBA00022786"/>
    </source>
</evidence>
<evidence type="ECO:0000256" key="2">
    <source>
        <dbReference type="ARBA" id="ARBA00022679"/>
    </source>
</evidence>
<gene>
    <name evidence="13" type="ORF">PSON_ATCC_30995.1.T0430062</name>
</gene>
<keyword evidence="7" id="KW-0862">Zinc</keyword>
<feature type="compositionally biased region" description="Polar residues" evidence="10">
    <location>
        <begin position="118"/>
        <end position="129"/>
    </location>
</feature>
<comment type="subcellular location">
    <subcellularLocation>
        <location evidence="1">Membrane</location>
    </subcellularLocation>
</comment>
<accession>A0A8S1MW03</accession>
<dbReference type="AlphaFoldDB" id="A0A8S1MW03"/>
<keyword evidence="9 11" id="KW-0472">Membrane</keyword>
<protein>
    <recommendedName>
        <fullName evidence="12">RING-CH-type domain-containing protein</fullName>
    </recommendedName>
</protein>
<evidence type="ECO:0000313" key="13">
    <source>
        <dbReference type="EMBL" id="CAD8082181.1"/>
    </source>
</evidence>
<dbReference type="OrthoDB" id="303618at2759"/>
<reference evidence="13" key="1">
    <citation type="submission" date="2021-01" db="EMBL/GenBank/DDBJ databases">
        <authorList>
            <consortium name="Genoscope - CEA"/>
            <person name="William W."/>
        </authorList>
    </citation>
    <scope>NUCLEOTIDE SEQUENCE</scope>
</reference>
<dbReference type="PANTHER" id="PTHR46065">
    <property type="entry name" value="E3 UBIQUITIN-PROTEIN LIGASE MARCH 2/3 FAMILY MEMBER"/>
    <property type="match status" value="1"/>
</dbReference>
<dbReference type="EMBL" id="CAJJDN010000043">
    <property type="protein sequence ID" value="CAD8082181.1"/>
    <property type="molecule type" value="Genomic_DNA"/>
</dbReference>
<evidence type="ECO:0000256" key="11">
    <source>
        <dbReference type="SAM" id="Phobius"/>
    </source>
</evidence>
<name>A0A8S1MW03_9CILI</name>
<evidence type="ECO:0000259" key="12">
    <source>
        <dbReference type="PROSITE" id="PS51292"/>
    </source>
</evidence>
<evidence type="ECO:0000256" key="9">
    <source>
        <dbReference type="ARBA" id="ARBA00023136"/>
    </source>
</evidence>
<evidence type="ECO:0000256" key="1">
    <source>
        <dbReference type="ARBA" id="ARBA00004370"/>
    </source>
</evidence>
<feature type="region of interest" description="Disordered" evidence="10">
    <location>
        <begin position="104"/>
        <end position="134"/>
    </location>
</feature>
<keyword evidence="4" id="KW-0479">Metal-binding</keyword>
<dbReference type="PANTHER" id="PTHR46065:SF3">
    <property type="entry name" value="FI20425P1"/>
    <property type="match status" value="1"/>
</dbReference>
<evidence type="ECO:0000256" key="8">
    <source>
        <dbReference type="ARBA" id="ARBA00022989"/>
    </source>
</evidence>
<dbReference type="GO" id="GO:0008270">
    <property type="term" value="F:zinc ion binding"/>
    <property type="evidence" value="ECO:0007669"/>
    <property type="project" value="UniProtKB-KW"/>
</dbReference>
<dbReference type="InterPro" id="IPR011016">
    <property type="entry name" value="Znf_RING-CH"/>
</dbReference>
<sequence length="352" mass="41581">MESETSPKILSFRTNSNVNTLNSDLIRTNHSHYESTILKTKEKNKKIHQLVEGVFSENSDRNNYDSTSNTSCLSNFSLFKPKQNQKDFENQFTFVSQEDSINQQKSYKKQSKQNNLSRLSISNKINPRTQSSSSIKEQIQEEKYCSICGQADQYSNFIRPCLCKSKQHIHQQCEQREFCEKYIDNQFYKITKPLQCEKCHFNFVIKSYKDINFFNAFKDPIKHRKVLMYLSIILTMLVFIITLIMLSILNRMEFRYHIEYIAGVILVCLIFIGIIIIVIQNMFEYISNFTWFILDREQGKINDNGIRMNLQSLNDALEIQFKKKKQILQVMDNMTLQTVHFELPIQNPKEIK</sequence>
<feature type="transmembrane region" description="Helical" evidence="11">
    <location>
        <begin position="226"/>
        <end position="248"/>
    </location>
</feature>
<proteinExistence type="predicted"/>